<organism evidence="2 3">
    <name type="scientific">Gluconacetobacter johannae</name>
    <dbReference type="NCBI Taxonomy" id="112140"/>
    <lineage>
        <taxon>Bacteria</taxon>
        <taxon>Pseudomonadati</taxon>
        <taxon>Pseudomonadota</taxon>
        <taxon>Alphaproteobacteria</taxon>
        <taxon>Acetobacterales</taxon>
        <taxon>Acetobacteraceae</taxon>
        <taxon>Gluconacetobacter</taxon>
    </lineage>
</organism>
<dbReference type="InterPro" id="IPR051706">
    <property type="entry name" value="Glycosyltransferase_domain"/>
</dbReference>
<dbReference type="Proteomes" id="UP000561066">
    <property type="component" value="Unassembled WGS sequence"/>
</dbReference>
<dbReference type="InterPro" id="IPR007577">
    <property type="entry name" value="GlycoTrfase_DXD_sugar-bd_CS"/>
</dbReference>
<dbReference type="AlphaFoldDB" id="A0A7W4JA68"/>
<dbReference type="GO" id="GO:0000030">
    <property type="term" value="F:mannosyltransferase activity"/>
    <property type="evidence" value="ECO:0007669"/>
    <property type="project" value="TreeGrafter"/>
</dbReference>
<name>A0A7W4JA68_9PROT</name>
<dbReference type="EMBL" id="JABEQH010000033">
    <property type="protein sequence ID" value="MBB2177535.1"/>
    <property type="molecule type" value="Genomic_DNA"/>
</dbReference>
<sequence>MSDKKYKVSGNSDLNVWVDMFDDIFNKSRSIYYGVLSELVKNSAKKINLFLGSSINYDVIQYWDDENIPPDVEIFMNSWKNIYGHNYKRYNMETAKNFIEENFVSEFLEAFLKCYHPAMRSDFFRLCYLYINGGIYIDADELPIKDLPIFNLENNNVIMLHPFMTGWVDGLFQPIFFENFVENHKKFPKSEVYFNNAPIISSKRNNIILLSIMRAKNLILSGAAKKIGIHDSTGPSNLSSSVVMSFLKSGASGEQAHNVIGIDWNAYARTGSEEELSYKRDRRNWRNEDVTLPPEMPAI</sequence>
<dbReference type="RefSeq" id="WP_182944872.1">
    <property type="nucleotide sequence ID" value="NZ_JABEQH010000033.1"/>
</dbReference>
<proteinExistence type="predicted"/>
<dbReference type="PANTHER" id="PTHR32385:SF15">
    <property type="entry name" value="INOSITOL PHOSPHOCERAMIDE MANNOSYLTRANSFERASE 1"/>
    <property type="match status" value="1"/>
</dbReference>
<dbReference type="GO" id="GO:0051999">
    <property type="term" value="P:mannosyl-inositol phosphorylceramide biosynthetic process"/>
    <property type="evidence" value="ECO:0007669"/>
    <property type="project" value="TreeGrafter"/>
</dbReference>
<keyword evidence="1" id="KW-0808">Transferase</keyword>
<dbReference type="GO" id="GO:0016020">
    <property type="term" value="C:membrane"/>
    <property type="evidence" value="ECO:0007669"/>
    <property type="project" value="GOC"/>
</dbReference>
<protein>
    <submittedName>
        <fullName evidence="2">Uncharacterized protein</fullName>
    </submittedName>
</protein>
<accession>A0A7W4JA68</accession>
<evidence type="ECO:0000256" key="1">
    <source>
        <dbReference type="ARBA" id="ARBA00022679"/>
    </source>
</evidence>
<dbReference type="SUPFAM" id="SSF53448">
    <property type="entry name" value="Nucleotide-diphospho-sugar transferases"/>
    <property type="match status" value="1"/>
</dbReference>
<comment type="caution">
    <text evidence="2">The sequence shown here is derived from an EMBL/GenBank/DDBJ whole genome shotgun (WGS) entry which is preliminary data.</text>
</comment>
<dbReference type="PANTHER" id="PTHR32385">
    <property type="entry name" value="MANNOSYL PHOSPHORYLINOSITOL CERAMIDE SYNTHASE"/>
    <property type="match status" value="1"/>
</dbReference>
<evidence type="ECO:0000313" key="2">
    <source>
        <dbReference type="EMBL" id="MBB2177535.1"/>
    </source>
</evidence>
<dbReference type="InterPro" id="IPR029044">
    <property type="entry name" value="Nucleotide-diphossugar_trans"/>
</dbReference>
<reference evidence="2 3" key="1">
    <citation type="submission" date="2020-04" db="EMBL/GenBank/DDBJ databases">
        <title>Description of novel Gluconacetobacter.</title>
        <authorList>
            <person name="Sombolestani A."/>
        </authorList>
    </citation>
    <scope>NUCLEOTIDE SEQUENCE [LARGE SCALE GENOMIC DNA]</scope>
    <source>
        <strain evidence="2 3">LMG 21312</strain>
    </source>
</reference>
<evidence type="ECO:0000313" key="3">
    <source>
        <dbReference type="Proteomes" id="UP000561066"/>
    </source>
</evidence>
<dbReference type="Pfam" id="PF04488">
    <property type="entry name" value="Gly_transf_sug"/>
    <property type="match status" value="1"/>
</dbReference>
<dbReference type="Gene3D" id="3.90.550.20">
    <property type="match status" value="1"/>
</dbReference>
<gene>
    <name evidence="2" type="ORF">HLH21_16665</name>
</gene>
<keyword evidence="3" id="KW-1185">Reference proteome</keyword>